<feature type="domain" description="Inner membrane protein YgaP-like transmembrane" evidence="2">
    <location>
        <begin position="2"/>
        <end position="61"/>
    </location>
</feature>
<sequence>MTVERWIRVIAGTFILVSLALGVPGSPLFLSTWALAFTAFVGANLLQFGLTNFCPLALILRRLGVRDGAASCGLR</sequence>
<name>A0A7C9TNT4_9BURK</name>
<evidence type="ECO:0000313" key="4">
    <source>
        <dbReference type="Proteomes" id="UP000484255"/>
    </source>
</evidence>
<protein>
    <submittedName>
        <fullName evidence="3">DUF2892 domain-containing protein</fullName>
    </submittedName>
</protein>
<dbReference type="Gene3D" id="6.10.140.1340">
    <property type="match status" value="1"/>
</dbReference>
<evidence type="ECO:0000256" key="1">
    <source>
        <dbReference type="SAM" id="Phobius"/>
    </source>
</evidence>
<keyword evidence="1" id="KW-0472">Membrane</keyword>
<dbReference type="AlphaFoldDB" id="A0A7C9TNT4"/>
<dbReference type="InterPro" id="IPR021309">
    <property type="entry name" value="YgaP-like_TM"/>
</dbReference>
<comment type="caution">
    <text evidence="3">The sequence shown here is derived from an EMBL/GenBank/DDBJ whole genome shotgun (WGS) entry which is preliminary data.</text>
</comment>
<feature type="transmembrane region" description="Helical" evidence="1">
    <location>
        <begin position="32"/>
        <end position="60"/>
    </location>
</feature>
<evidence type="ECO:0000259" key="2">
    <source>
        <dbReference type="Pfam" id="PF11127"/>
    </source>
</evidence>
<reference evidence="3 4" key="1">
    <citation type="submission" date="2020-02" db="EMBL/GenBank/DDBJ databases">
        <title>Ideonella bacterium strain TBM-1.</title>
        <authorList>
            <person name="Chen W.-M."/>
        </authorList>
    </citation>
    <scope>NUCLEOTIDE SEQUENCE [LARGE SCALE GENOMIC DNA]</scope>
    <source>
        <strain evidence="3 4">TBM-1</strain>
    </source>
</reference>
<dbReference type="RefSeq" id="WP_163458878.1">
    <property type="nucleotide sequence ID" value="NZ_JAAGOH010000022.1"/>
</dbReference>
<organism evidence="3 4">
    <name type="scientific">Ideonella livida</name>
    <dbReference type="NCBI Taxonomy" id="2707176"/>
    <lineage>
        <taxon>Bacteria</taxon>
        <taxon>Pseudomonadati</taxon>
        <taxon>Pseudomonadota</taxon>
        <taxon>Betaproteobacteria</taxon>
        <taxon>Burkholderiales</taxon>
        <taxon>Sphaerotilaceae</taxon>
        <taxon>Ideonella</taxon>
    </lineage>
</organism>
<dbReference type="Pfam" id="PF11127">
    <property type="entry name" value="YgaP-like_TM"/>
    <property type="match status" value="1"/>
</dbReference>
<keyword evidence="1" id="KW-0812">Transmembrane</keyword>
<evidence type="ECO:0000313" key="3">
    <source>
        <dbReference type="EMBL" id="NDY92826.1"/>
    </source>
</evidence>
<dbReference type="Proteomes" id="UP000484255">
    <property type="component" value="Unassembled WGS sequence"/>
</dbReference>
<proteinExistence type="predicted"/>
<keyword evidence="1" id="KW-1133">Transmembrane helix</keyword>
<gene>
    <name evidence="3" type="ORF">G3A44_16665</name>
</gene>
<accession>A0A7C9TNT4</accession>
<dbReference type="EMBL" id="JAAGOH010000022">
    <property type="protein sequence ID" value="NDY92826.1"/>
    <property type="molecule type" value="Genomic_DNA"/>
</dbReference>
<keyword evidence="4" id="KW-1185">Reference proteome</keyword>